<dbReference type="AlphaFoldDB" id="A0A8S3DZG6"/>
<feature type="coiled-coil region" evidence="1">
    <location>
        <begin position="1"/>
        <end position="28"/>
    </location>
</feature>
<organism evidence="3 4">
    <name type="scientific">Rotaria magnacalcarata</name>
    <dbReference type="NCBI Taxonomy" id="392030"/>
    <lineage>
        <taxon>Eukaryota</taxon>
        <taxon>Metazoa</taxon>
        <taxon>Spiralia</taxon>
        <taxon>Gnathifera</taxon>
        <taxon>Rotifera</taxon>
        <taxon>Eurotatoria</taxon>
        <taxon>Bdelloidea</taxon>
        <taxon>Philodinida</taxon>
        <taxon>Philodinidae</taxon>
        <taxon>Rotaria</taxon>
    </lineage>
</organism>
<feature type="non-terminal residue" evidence="3">
    <location>
        <position position="59"/>
    </location>
</feature>
<comment type="caution">
    <text evidence="3">The sequence shown here is derived from an EMBL/GenBank/DDBJ whole genome shotgun (WGS) entry which is preliminary data.</text>
</comment>
<reference evidence="3" key="1">
    <citation type="submission" date="2021-02" db="EMBL/GenBank/DDBJ databases">
        <authorList>
            <person name="Nowell W R."/>
        </authorList>
    </citation>
    <scope>NUCLEOTIDE SEQUENCE</scope>
</reference>
<proteinExistence type="predicted"/>
<feature type="region of interest" description="Disordered" evidence="2">
    <location>
        <begin position="35"/>
        <end position="59"/>
    </location>
</feature>
<sequence>WEKEREKVARLKGQLNRAEIELERWRRGETVNKEEQINLQEPDETLPVSQSITSLSTAV</sequence>
<evidence type="ECO:0000256" key="1">
    <source>
        <dbReference type="SAM" id="Coils"/>
    </source>
</evidence>
<feature type="non-terminal residue" evidence="3">
    <location>
        <position position="1"/>
    </location>
</feature>
<keyword evidence="1" id="KW-0175">Coiled coil</keyword>
<evidence type="ECO:0000313" key="3">
    <source>
        <dbReference type="EMBL" id="CAF5017437.1"/>
    </source>
</evidence>
<dbReference type="EMBL" id="CAJOBI010210763">
    <property type="protein sequence ID" value="CAF5017437.1"/>
    <property type="molecule type" value="Genomic_DNA"/>
</dbReference>
<feature type="compositionally biased region" description="Polar residues" evidence="2">
    <location>
        <begin position="47"/>
        <end position="59"/>
    </location>
</feature>
<name>A0A8S3DZG6_9BILA</name>
<dbReference type="Proteomes" id="UP000676336">
    <property type="component" value="Unassembled WGS sequence"/>
</dbReference>
<evidence type="ECO:0000313" key="4">
    <source>
        <dbReference type="Proteomes" id="UP000676336"/>
    </source>
</evidence>
<accession>A0A8S3DZG6</accession>
<evidence type="ECO:0000256" key="2">
    <source>
        <dbReference type="SAM" id="MobiDB-lite"/>
    </source>
</evidence>
<gene>
    <name evidence="3" type="ORF">SMN809_LOCUS57489</name>
</gene>
<protein>
    <submittedName>
        <fullName evidence="3">Uncharacterized protein</fullName>
    </submittedName>
</protein>